<organism evidence="1 2">
    <name type="scientific">Olea europaea subsp. europaea</name>
    <dbReference type="NCBI Taxonomy" id="158383"/>
    <lineage>
        <taxon>Eukaryota</taxon>
        <taxon>Viridiplantae</taxon>
        <taxon>Streptophyta</taxon>
        <taxon>Embryophyta</taxon>
        <taxon>Tracheophyta</taxon>
        <taxon>Spermatophyta</taxon>
        <taxon>Magnoliopsida</taxon>
        <taxon>eudicotyledons</taxon>
        <taxon>Gunneridae</taxon>
        <taxon>Pentapetalae</taxon>
        <taxon>asterids</taxon>
        <taxon>lamiids</taxon>
        <taxon>Lamiales</taxon>
        <taxon>Oleaceae</taxon>
        <taxon>Oleeae</taxon>
        <taxon>Olea</taxon>
    </lineage>
</organism>
<dbReference type="PANTHER" id="PTHR42916">
    <property type="entry name" value="2-SUCCINYL-5-ENOLPYRUVYL-6-HYDROXY-3-CYCLOHEXENE-1-CARBOXYLATE SYNTHASE"/>
    <property type="match status" value="1"/>
</dbReference>
<dbReference type="AlphaFoldDB" id="A0A8S0UDN8"/>
<name>A0A8S0UDN8_OLEEU</name>
<dbReference type="Proteomes" id="UP000594638">
    <property type="component" value="Unassembled WGS sequence"/>
</dbReference>
<dbReference type="Gene3D" id="3.40.50.1820">
    <property type="entry name" value="alpha/beta hydrolase"/>
    <property type="match status" value="1"/>
</dbReference>
<keyword evidence="2" id="KW-1185">Reference proteome</keyword>
<sequence>MQIVSNRSQHDDVHTLAKVLSDLSIGRQQSLWEDLKNCTLPLLLVVGEMDIKLKKIAREMYSKMCNVTNDTDCPPIIEIPNSGHAVHHENPLPVIAAVSRFLRRPKSS</sequence>
<dbReference type="PANTHER" id="PTHR42916:SF1">
    <property type="entry name" value="PROTEIN PHYLLO, CHLOROPLASTIC"/>
    <property type="match status" value="1"/>
</dbReference>
<dbReference type="OrthoDB" id="8119704at2759"/>
<gene>
    <name evidence="1" type="ORF">OLEA9_A113660</name>
</gene>
<protein>
    <submittedName>
        <fullName evidence="1">PHYLLO, chloroplastic</fullName>
    </submittedName>
</protein>
<dbReference type="InterPro" id="IPR029058">
    <property type="entry name" value="AB_hydrolase_fold"/>
</dbReference>
<dbReference type="EMBL" id="CACTIH010007522">
    <property type="protein sequence ID" value="CAA3015065.1"/>
    <property type="molecule type" value="Genomic_DNA"/>
</dbReference>
<dbReference type="Gramene" id="OE9A113660T1">
    <property type="protein sequence ID" value="OE9A113660C1"/>
    <property type="gene ID" value="OE9A113660"/>
</dbReference>
<comment type="caution">
    <text evidence="1">The sequence shown here is derived from an EMBL/GenBank/DDBJ whole genome shotgun (WGS) entry which is preliminary data.</text>
</comment>
<reference evidence="1 2" key="1">
    <citation type="submission" date="2019-12" db="EMBL/GenBank/DDBJ databases">
        <authorList>
            <person name="Alioto T."/>
            <person name="Alioto T."/>
            <person name="Gomez Garrido J."/>
        </authorList>
    </citation>
    <scope>NUCLEOTIDE SEQUENCE [LARGE SCALE GENOMIC DNA]</scope>
</reference>
<proteinExistence type="predicted"/>
<accession>A0A8S0UDN8</accession>
<dbReference type="SUPFAM" id="SSF53474">
    <property type="entry name" value="alpha/beta-Hydrolases"/>
    <property type="match status" value="1"/>
</dbReference>
<evidence type="ECO:0000313" key="1">
    <source>
        <dbReference type="EMBL" id="CAA3015065.1"/>
    </source>
</evidence>
<evidence type="ECO:0000313" key="2">
    <source>
        <dbReference type="Proteomes" id="UP000594638"/>
    </source>
</evidence>